<keyword evidence="1" id="KW-0732">Signal</keyword>
<organism evidence="2 3">
    <name type="scientific">Symbiodinium natans</name>
    <dbReference type="NCBI Taxonomy" id="878477"/>
    <lineage>
        <taxon>Eukaryota</taxon>
        <taxon>Sar</taxon>
        <taxon>Alveolata</taxon>
        <taxon>Dinophyceae</taxon>
        <taxon>Suessiales</taxon>
        <taxon>Symbiodiniaceae</taxon>
        <taxon>Symbiodinium</taxon>
    </lineage>
</organism>
<evidence type="ECO:0000313" key="2">
    <source>
        <dbReference type="EMBL" id="CAE7419981.1"/>
    </source>
</evidence>
<dbReference type="Proteomes" id="UP000604046">
    <property type="component" value="Unassembled WGS sequence"/>
</dbReference>
<dbReference type="EMBL" id="CAJNDS010002301">
    <property type="protein sequence ID" value="CAE7419981.1"/>
    <property type="molecule type" value="Genomic_DNA"/>
</dbReference>
<keyword evidence="3" id="KW-1185">Reference proteome</keyword>
<name>A0A812R4V9_9DINO</name>
<comment type="caution">
    <text evidence="2">The sequence shown here is derived from an EMBL/GenBank/DDBJ whole genome shotgun (WGS) entry which is preliminary data.</text>
</comment>
<proteinExistence type="predicted"/>
<sequence length="179" mass="19953">MRHNDLTLSLVALAARLLTTHGTTWVDGEIVQQFSQAAALVRVPVPENVALPAAKGVLRREDVEPAAWQQLRVGSRVRVRILESGDPGFLHLSMKQGPCQESSEGQLRKPAVREPFDYIPTDRATASTKRTFTQAQREQKKREKEQFVVLADCWSLLLQTAAAQFSRCEETTPHAAKPL</sequence>
<dbReference type="AlphaFoldDB" id="A0A812R4V9"/>
<feature type="signal peptide" evidence="1">
    <location>
        <begin position="1"/>
        <end position="22"/>
    </location>
</feature>
<accession>A0A812R4V9</accession>
<feature type="chain" id="PRO_5032538666" evidence="1">
    <location>
        <begin position="23"/>
        <end position="179"/>
    </location>
</feature>
<evidence type="ECO:0000256" key="1">
    <source>
        <dbReference type="SAM" id="SignalP"/>
    </source>
</evidence>
<evidence type="ECO:0000313" key="3">
    <source>
        <dbReference type="Proteomes" id="UP000604046"/>
    </source>
</evidence>
<reference evidence="2" key="1">
    <citation type="submission" date="2021-02" db="EMBL/GenBank/DDBJ databases">
        <authorList>
            <person name="Dougan E. K."/>
            <person name="Rhodes N."/>
            <person name="Thang M."/>
            <person name="Chan C."/>
        </authorList>
    </citation>
    <scope>NUCLEOTIDE SEQUENCE</scope>
</reference>
<gene>
    <name evidence="2" type="primary">car</name>
    <name evidence="2" type="ORF">SNAT2548_LOCUS22838</name>
</gene>
<protein>
    <submittedName>
        <fullName evidence="2">Car protein</fullName>
    </submittedName>
</protein>